<protein>
    <submittedName>
        <fullName evidence="5">MarR family transcriptional regulator</fullName>
    </submittedName>
</protein>
<dbReference type="PANTHER" id="PTHR42756:SF1">
    <property type="entry name" value="TRANSCRIPTIONAL REPRESSOR OF EMRAB OPERON"/>
    <property type="match status" value="1"/>
</dbReference>
<dbReference type="PRINTS" id="PR00598">
    <property type="entry name" value="HTHMARR"/>
</dbReference>
<dbReference type="SUPFAM" id="SSF46785">
    <property type="entry name" value="Winged helix' DNA-binding domain"/>
    <property type="match status" value="1"/>
</dbReference>
<evidence type="ECO:0000256" key="1">
    <source>
        <dbReference type="ARBA" id="ARBA00023015"/>
    </source>
</evidence>
<proteinExistence type="predicted"/>
<name>A0ABQ0AVS2_9FIRM</name>
<dbReference type="EMBL" id="BAABXL010000001">
    <property type="protein sequence ID" value="GAA6268130.1"/>
    <property type="molecule type" value="Genomic_DNA"/>
</dbReference>
<dbReference type="Gene3D" id="1.10.10.10">
    <property type="entry name" value="Winged helix-like DNA-binding domain superfamily/Winged helix DNA-binding domain"/>
    <property type="match status" value="1"/>
</dbReference>
<evidence type="ECO:0000256" key="2">
    <source>
        <dbReference type="ARBA" id="ARBA00023125"/>
    </source>
</evidence>
<reference evidence="5 6" key="1">
    <citation type="submission" date="2024-04" db="EMBL/GenBank/DDBJ databases">
        <title>Defined microbial consortia suppress multidrug-resistant proinflammatory Enterobacteriaceae via ecological control.</title>
        <authorList>
            <person name="Furuichi M."/>
            <person name="Kawaguchi T."/>
            <person name="Pust M."/>
            <person name="Yasuma K."/>
            <person name="Plichta D."/>
            <person name="Hasegawa N."/>
            <person name="Ohya T."/>
            <person name="Bhattarai S."/>
            <person name="Sasajima S."/>
            <person name="Aoto Y."/>
            <person name="Tuganbaev T."/>
            <person name="Yaginuma M."/>
            <person name="Ueda M."/>
            <person name="Okahashi N."/>
            <person name="Amafuji K."/>
            <person name="Kiridooshi Y."/>
            <person name="Sugita K."/>
            <person name="Strazar M."/>
            <person name="Skelly A."/>
            <person name="Suda W."/>
            <person name="Hattori M."/>
            <person name="Nakamoto N."/>
            <person name="Caballero S."/>
            <person name="Norman J."/>
            <person name="Olle B."/>
            <person name="Tanoue T."/>
            <person name="Arita M."/>
            <person name="Bucci V."/>
            <person name="Atarashi K."/>
            <person name="Xavier R."/>
            <person name="Honda K."/>
        </authorList>
    </citation>
    <scope>NUCLEOTIDE SEQUENCE [LARGE SCALE GENOMIC DNA]</scope>
    <source>
        <strain evidence="6">f13</strain>
    </source>
</reference>
<keyword evidence="2" id="KW-0238">DNA-binding</keyword>
<evidence type="ECO:0000256" key="3">
    <source>
        <dbReference type="ARBA" id="ARBA00023163"/>
    </source>
</evidence>
<dbReference type="PROSITE" id="PS50995">
    <property type="entry name" value="HTH_MARR_2"/>
    <property type="match status" value="1"/>
</dbReference>
<evidence type="ECO:0000313" key="5">
    <source>
        <dbReference type="EMBL" id="GAA6268130.1"/>
    </source>
</evidence>
<evidence type="ECO:0000313" key="6">
    <source>
        <dbReference type="Proteomes" id="UP001600894"/>
    </source>
</evidence>
<dbReference type="InterPro" id="IPR036390">
    <property type="entry name" value="WH_DNA-bd_sf"/>
</dbReference>
<keyword evidence="6" id="KW-1185">Reference proteome</keyword>
<feature type="domain" description="HTH marR-type" evidence="4">
    <location>
        <begin position="1"/>
        <end position="117"/>
    </location>
</feature>
<accession>A0ABQ0AVS2</accession>
<sequence length="124" mass="14156">MALLFFIDNFGLTPGQPKVLDYLKEHDGASQKEIAGACGIEAGSLTSVLNRMEEKHMIERRILNGNRRTFHIFLTPFGTEMLQKTTQAFAKLEEQAFEGFSEKDKEQFMKYFMKLSTNIKGAQE</sequence>
<gene>
    <name evidence="5" type="ORF">F130042H8_11900</name>
</gene>
<dbReference type="Pfam" id="PF01047">
    <property type="entry name" value="MarR"/>
    <property type="match status" value="1"/>
</dbReference>
<evidence type="ECO:0000259" key="4">
    <source>
        <dbReference type="PROSITE" id="PS50995"/>
    </source>
</evidence>
<keyword evidence="1" id="KW-0805">Transcription regulation</keyword>
<organism evidence="5 6">
    <name type="scientific">Enterocloster alcoholdehydrogenati</name>
    <dbReference type="NCBI Taxonomy" id="2547410"/>
    <lineage>
        <taxon>Bacteria</taxon>
        <taxon>Bacillati</taxon>
        <taxon>Bacillota</taxon>
        <taxon>Clostridia</taxon>
        <taxon>Lachnospirales</taxon>
        <taxon>Lachnospiraceae</taxon>
        <taxon>Enterocloster</taxon>
    </lineage>
</organism>
<dbReference type="InterPro" id="IPR036388">
    <property type="entry name" value="WH-like_DNA-bd_sf"/>
</dbReference>
<dbReference type="PANTHER" id="PTHR42756">
    <property type="entry name" value="TRANSCRIPTIONAL REGULATOR, MARR"/>
    <property type="match status" value="1"/>
</dbReference>
<comment type="caution">
    <text evidence="5">The sequence shown here is derived from an EMBL/GenBank/DDBJ whole genome shotgun (WGS) entry which is preliminary data.</text>
</comment>
<dbReference type="InterPro" id="IPR000835">
    <property type="entry name" value="HTH_MarR-typ"/>
</dbReference>
<dbReference type="Proteomes" id="UP001600894">
    <property type="component" value="Unassembled WGS sequence"/>
</dbReference>
<keyword evidence="3" id="KW-0804">Transcription</keyword>
<dbReference type="RefSeq" id="WP_178302668.1">
    <property type="nucleotide sequence ID" value="NZ_BAABXL010000001.1"/>
</dbReference>
<dbReference type="SMART" id="SM00347">
    <property type="entry name" value="HTH_MARR"/>
    <property type="match status" value="1"/>
</dbReference>